<sequence>MQYLLPFFEFLALGFLPVDLPLPGGESGALTLLVVAVGAALTWLALRGTALWPVGDTATGTAHAMRRRARKLPVLTLCDPDAAGRPRPRAPGAALPAVR</sequence>
<feature type="region of interest" description="Disordered" evidence="1">
    <location>
        <begin position="80"/>
        <end position="99"/>
    </location>
</feature>
<dbReference type="InterPro" id="IPR045635">
    <property type="entry name" value="DUF6412"/>
</dbReference>
<accession>A0A975LA83</accession>
<dbReference type="KEGG" id="nec:KGD82_01550"/>
<protein>
    <submittedName>
        <fullName evidence="2">Uncharacterized protein</fullName>
    </submittedName>
</protein>
<evidence type="ECO:0000313" key="2">
    <source>
        <dbReference type="EMBL" id="QVJ01763.1"/>
    </source>
</evidence>
<evidence type="ECO:0000313" key="3">
    <source>
        <dbReference type="Proteomes" id="UP000682416"/>
    </source>
</evidence>
<dbReference type="Proteomes" id="UP000682416">
    <property type="component" value="Chromosome"/>
</dbReference>
<name>A0A975LA83_9ACTN</name>
<dbReference type="AlphaFoldDB" id="A0A975LA83"/>
<gene>
    <name evidence="2" type="ORF">KGD82_01550</name>
</gene>
<evidence type="ECO:0000256" key="1">
    <source>
        <dbReference type="SAM" id="MobiDB-lite"/>
    </source>
</evidence>
<organism evidence="2 3">
    <name type="scientific">Nocardiopsis eucommiae</name>
    <dbReference type="NCBI Taxonomy" id="2831970"/>
    <lineage>
        <taxon>Bacteria</taxon>
        <taxon>Bacillati</taxon>
        <taxon>Actinomycetota</taxon>
        <taxon>Actinomycetes</taxon>
        <taxon>Streptosporangiales</taxon>
        <taxon>Nocardiopsidaceae</taxon>
        <taxon>Nocardiopsis</taxon>
    </lineage>
</organism>
<dbReference type="EMBL" id="CP074402">
    <property type="protein sequence ID" value="QVJ01763.1"/>
    <property type="molecule type" value="Genomic_DNA"/>
</dbReference>
<keyword evidence="3" id="KW-1185">Reference proteome</keyword>
<proteinExistence type="predicted"/>
<reference evidence="2" key="1">
    <citation type="submission" date="2021-05" db="EMBL/GenBank/DDBJ databases">
        <authorList>
            <person name="Kaiqin L."/>
            <person name="Jian G."/>
        </authorList>
    </citation>
    <scope>NUCLEOTIDE SEQUENCE</scope>
    <source>
        <strain evidence="2">HDS5</strain>
    </source>
</reference>
<dbReference type="Pfam" id="PF19950">
    <property type="entry name" value="DUF6412"/>
    <property type="match status" value="1"/>
</dbReference>